<evidence type="ECO:0000256" key="8">
    <source>
        <dbReference type="ARBA" id="ARBA00023277"/>
    </source>
</evidence>
<evidence type="ECO:0000313" key="13">
    <source>
        <dbReference type="Proteomes" id="UP000606499"/>
    </source>
</evidence>
<name>A0A923LUK8_9FIRM</name>
<keyword evidence="8 11" id="KW-0119">Carbohydrate metabolism</keyword>
<organism evidence="12 13">
    <name type="scientific">Agathobaculum faecis</name>
    <dbReference type="NCBI Taxonomy" id="2763013"/>
    <lineage>
        <taxon>Bacteria</taxon>
        <taxon>Bacillati</taxon>
        <taxon>Bacillota</taxon>
        <taxon>Clostridia</taxon>
        <taxon>Eubacteriales</taxon>
        <taxon>Butyricicoccaceae</taxon>
        <taxon>Agathobaculum</taxon>
    </lineage>
</organism>
<comment type="cofactor">
    <cofactor evidence="2 11">
        <name>pyridoxal 5'-phosphate</name>
        <dbReference type="ChEBI" id="CHEBI:597326"/>
    </cofactor>
</comment>
<evidence type="ECO:0000256" key="6">
    <source>
        <dbReference type="ARBA" id="ARBA00022679"/>
    </source>
</evidence>
<dbReference type="GO" id="GO:0030170">
    <property type="term" value="F:pyridoxal phosphate binding"/>
    <property type="evidence" value="ECO:0007669"/>
    <property type="project" value="InterPro"/>
</dbReference>
<comment type="caution">
    <text evidence="12">The sequence shown here is derived from an EMBL/GenBank/DDBJ whole genome shotgun (WGS) entry which is preliminary data.</text>
</comment>
<dbReference type="GO" id="GO:0005737">
    <property type="term" value="C:cytoplasm"/>
    <property type="evidence" value="ECO:0007669"/>
    <property type="project" value="TreeGrafter"/>
</dbReference>
<dbReference type="PIRSF" id="PIRSF000460">
    <property type="entry name" value="Pprylas_GlgP"/>
    <property type="match status" value="1"/>
</dbReference>
<comment type="function">
    <text evidence="11">Allosteric enzyme that catalyzes the rate-limiting step in glycogen catabolism, the phosphorolytic cleavage of glycogen to produce glucose-1-phosphate, and plays a central role in maintaining cellular and organismal glucose homeostasis.</text>
</comment>
<evidence type="ECO:0000256" key="4">
    <source>
        <dbReference type="ARBA" id="ARBA00022600"/>
    </source>
</evidence>
<dbReference type="PANTHER" id="PTHR11468:SF3">
    <property type="entry name" value="GLYCOGEN PHOSPHORYLASE, LIVER FORM"/>
    <property type="match status" value="1"/>
</dbReference>
<evidence type="ECO:0000256" key="7">
    <source>
        <dbReference type="ARBA" id="ARBA00022898"/>
    </source>
</evidence>
<proteinExistence type="inferred from homology"/>
<dbReference type="InterPro" id="IPR000811">
    <property type="entry name" value="Glyco_trans_35"/>
</dbReference>
<keyword evidence="4" id="KW-0321">Glycogen metabolism</keyword>
<dbReference type="InterPro" id="IPR011833">
    <property type="entry name" value="Glycg_phsphrylas"/>
</dbReference>
<evidence type="ECO:0000256" key="11">
    <source>
        <dbReference type="RuleBase" id="RU000587"/>
    </source>
</evidence>
<dbReference type="FunFam" id="3.40.50.2000:FF:000005">
    <property type="entry name" value="Alpha-1,4 glucan phosphorylase"/>
    <property type="match status" value="1"/>
</dbReference>
<comment type="similarity">
    <text evidence="3 11">Belongs to the glycogen phosphorylase family.</text>
</comment>
<evidence type="ECO:0000313" key="12">
    <source>
        <dbReference type="EMBL" id="MBC5724435.1"/>
    </source>
</evidence>
<keyword evidence="13" id="KW-1185">Reference proteome</keyword>
<dbReference type="Pfam" id="PF00343">
    <property type="entry name" value="Phosphorylase"/>
    <property type="match status" value="1"/>
</dbReference>
<sequence>MPKNLYTKNALKEAIAGKLQRHFACEVADATKDQIYEACALVVRDALTEHMIQTQNEVEKYGERQVHYLCMEFLVGRSLRNNAYNLGMLDELTAALKEMGYEMADIFEQEADPGLGNGGLGRLAACYMDGMATTGVRGTGYSIRYEHGIFKQKIEDGQQVELPDSWLASGDVWQIPAMDDTREVRIGGTIDTHFDENGKLVVEYHDYTPVLAVPYDMPISGYDTGNIARLRLWEAKSPIALDMKLFSSGEYLKALEKHAMAETISMVLYPEDNHREGQSLRLKQQYFLVSATLQDICAKHKAKYGTLANFAHKHVLHINDTHPTLVIPELMRILMDDNDMSWENAWNITSQSVAYTNHTVMPEALECWPVSLVQELMPRIMQIIHEINERFCRDLWNYFPNDFQKISRLAIVSDGIVRMAHLAIAGSFSINGVSALHSDILKERVFKDFYTIYPAKFRNVTNGIAHRRWLCEANPKLAALIESKIGKGYRKHPSELQVLANYGEDKALLAQLGQIKRDNKLRLAEYIKEHNGIEVNMDSIFDVQVKRLHEYKRQMLNILHIISLYHKLKDNPGMDFVPRTFVFGSKAAPGYAVAKKTIQLIHSIANMINNDPDIGDKLKVVFIEDYKVSLAEMIMPAAEISEQISIAGKEASGTGNMKFMMNGALTIGTMDGANVEICEAVGRENIFIFGMETPEAEALAASGNYEPMLIYQNDPVIKRVMDHMIHGFGDGVDYTDLANLLLHGGNGGPADRYMSLKDFSSYAVAQERVGEMYRRPENWNYMSLMNIANSGRFAADRSVAEYAQNIWRVKTNFAF</sequence>
<dbReference type="NCBIfam" id="TIGR02093">
    <property type="entry name" value="P_ylase"/>
    <property type="match status" value="1"/>
</dbReference>
<evidence type="ECO:0000256" key="10">
    <source>
        <dbReference type="PIRSR" id="PIRSR000460-1"/>
    </source>
</evidence>
<dbReference type="Gene3D" id="3.40.50.2000">
    <property type="entry name" value="Glycogen Phosphorylase B"/>
    <property type="match status" value="2"/>
</dbReference>
<keyword evidence="5 11" id="KW-0328">Glycosyltransferase</keyword>
<protein>
    <recommendedName>
        <fullName evidence="11">Alpha-1,4 glucan phosphorylase</fullName>
        <ecNumber evidence="11">2.4.1.1</ecNumber>
    </recommendedName>
</protein>
<dbReference type="PROSITE" id="PS00102">
    <property type="entry name" value="PHOSPHORYLASE"/>
    <property type="match status" value="1"/>
</dbReference>
<gene>
    <name evidence="12" type="ORF">H8S45_02985</name>
</gene>
<keyword evidence="6 11" id="KW-0808">Transferase</keyword>
<dbReference type="EMBL" id="JACOPL010000002">
    <property type="protein sequence ID" value="MBC5724435.1"/>
    <property type="molecule type" value="Genomic_DNA"/>
</dbReference>
<dbReference type="FunFam" id="3.40.50.2000:FF:000807">
    <property type="entry name" value="Alpha-glucan phosphorylase 2, cytosolic"/>
    <property type="match status" value="1"/>
</dbReference>
<evidence type="ECO:0000256" key="2">
    <source>
        <dbReference type="ARBA" id="ARBA00001933"/>
    </source>
</evidence>
<dbReference type="RefSeq" id="WP_054327399.1">
    <property type="nucleotide sequence ID" value="NZ_JACOPL010000002.1"/>
</dbReference>
<dbReference type="AlphaFoldDB" id="A0A923LUK8"/>
<feature type="modified residue" description="N6-(pyridoxal phosphate)lysine" evidence="10">
    <location>
        <position position="658"/>
    </location>
</feature>
<dbReference type="GO" id="GO:0005980">
    <property type="term" value="P:glycogen catabolic process"/>
    <property type="evidence" value="ECO:0007669"/>
    <property type="project" value="TreeGrafter"/>
</dbReference>
<evidence type="ECO:0000256" key="5">
    <source>
        <dbReference type="ARBA" id="ARBA00022676"/>
    </source>
</evidence>
<dbReference type="CDD" id="cd04300">
    <property type="entry name" value="GT35_Glycogen_Phosphorylase"/>
    <property type="match status" value="1"/>
</dbReference>
<dbReference type="EC" id="2.4.1.1" evidence="11"/>
<reference evidence="12" key="1">
    <citation type="submission" date="2020-08" db="EMBL/GenBank/DDBJ databases">
        <title>Genome public.</title>
        <authorList>
            <person name="Liu C."/>
            <person name="Sun Q."/>
        </authorList>
    </citation>
    <scope>NUCLEOTIDE SEQUENCE</scope>
    <source>
        <strain evidence="12">NSJ-28</strain>
    </source>
</reference>
<dbReference type="InterPro" id="IPR035090">
    <property type="entry name" value="Pyridoxal_P_attach_site"/>
</dbReference>
<keyword evidence="7 10" id="KW-0663">Pyridoxal phosphate</keyword>
<dbReference type="PANTHER" id="PTHR11468">
    <property type="entry name" value="GLYCOGEN PHOSPHORYLASE"/>
    <property type="match status" value="1"/>
</dbReference>
<evidence type="ECO:0000256" key="1">
    <source>
        <dbReference type="ARBA" id="ARBA00001275"/>
    </source>
</evidence>
<evidence type="ECO:0000256" key="3">
    <source>
        <dbReference type="ARBA" id="ARBA00006047"/>
    </source>
</evidence>
<dbReference type="SUPFAM" id="SSF53756">
    <property type="entry name" value="UDP-Glycosyltransferase/glycogen phosphorylase"/>
    <property type="match status" value="1"/>
</dbReference>
<accession>A0A923LUK8</accession>
<dbReference type="GO" id="GO:0008184">
    <property type="term" value="F:glycogen phosphorylase activity"/>
    <property type="evidence" value="ECO:0007669"/>
    <property type="project" value="InterPro"/>
</dbReference>
<comment type="function">
    <text evidence="9">Phosphorylase is an important allosteric enzyme in carbohydrate metabolism. Enzymes from different sources differ in their regulatory mechanisms and in their natural substrates. However, all known phosphorylases share catalytic and structural properties.</text>
</comment>
<dbReference type="Proteomes" id="UP000606499">
    <property type="component" value="Unassembled WGS sequence"/>
</dbReference>
<comment type="catalytic activity">
    <reaction evidence="1 11">
        <text>[(1-&gt;4)-alpha-D-glucosyl](n) + phosphate = [(1-&gt;4)-alpha-D-glucosyl](n-1) + alpha-D-glucose 1-phosphate</text>
        <dbReference type="Rhea" id="RHEA:41732"/>
        <dbReference type="Rhea" id="RHEA-COMP:9584"/>
        <dbReference type="Rhea" id="RHEA-COMP:9586"/>
        <dbReference type="ChEBI" id="CHEBI:15444"/>
        <dbReference type="ChEBI" id="CHEBI:43474"/>
        <dbReference type="ChEBI" id="CHEBI:58601"/>
        <dbReference type="EC" id="2.4.1.1"/>
    </reaction>
</comment>
<evidence type="ECO:0000256" key="9">
    <source>
        <dbReference type="ARBA" id="ARBA00025174"/>
    </source>
</evidence>